<dbReference type="PANTHER" id="PTHR43201:SF30">
    <property type="entry name" value="AMP-DEPENDENT SYNTHETASE_LIGASE DOMAIN-CONTAINING PROTEIN"/>
    <property type="match status" value="1"/>
</dbReference>
<dbReference type="PROSITE" id="PS50075">
    <property type="entry name" value="CARRIER"/>
    <property type="match status" value="1"/>
</dbReference>
<evidence type="ECO:0000259" key="4">
    <source>
        <dbReference type="PROSITE" id="PS50075"/>
    </source>
</evidence>
<evidence type="ECO:0000256" key="2">
    <source>
        <dbReference type="ARBA" id="ARBA00022553"/>
    </source>
</evidence>
<gene>
    <name evidence="5" type="ORF">AOQ84DRAFT_389323</name>
</gene>
<dbReference type="AlphaFoldDB" id="A0A8E2JSG4"/>
<dbReference type="SUPFAM" id="SSF47336">
    <property type="entry name" value="ACP-like"/>
    <property type="match status" value="1"/>
</dbReference>
<dbReference type="OrthoDB" id="10253869at2759"/>
<protein>
    <submittedName>
        <fullName evidence="5">Acetyl-CoA synthetase-like protein</fullName>
    </submittedName>
</protein>
<keyword evidence="2" id="KW-0597">Phosphoprotein</keyword>
<dbReference type="Proteomes" id="UP000250140">
    <property type="component" value="Unassembled WGS sequence"/>
</dbReference>
<dbReference type="InterPro" id="IPR009081">
    <property type="entry name" value="PP-bd_ACP"/>
</dbReference>
<dbReference type="InterPro" id="IPR025110">
    <property type="entry name" value="AMP-bd_C"/>
</dbReference>
<evidence type="ECO:0000313" key="6">
    <source>
        <dbReference type="Proteomes" id="UP000250140"/>
    </source>
</evidence>
<dbReference type="GO" id="GO:0031956">
    <property type="term" value="F:medium-chain fatty acid-CoA ligase activity"/>
    <property type="evidence" value="ECO:0007669"/>
    <property type="project" value="TreeGrafter"/>
</dbReference>
<name>A0A8E2JSG4_9PEZI</name>
<dbReference type="InterPro" id="IPR023213">
    <property type="entry name" value="CAT-like_dom_sf"/>
</dbReference>
<dbReference type="Gene3D" id="3.30.300.30">
    <property type="match status" value="1"/>
</dbReference>
<keyword evidence="6" id="KW-1185">Reference proteome</keyword>
<feature type="non-terminal residue" evidence="5">
    <location>
        <position position="1"/>
    </location>
</feature>
<proteinExistence type="predicted"/>
<dbReference type="Gene3D" id="3.40.50.12780">
    <property type="entry name" value="N-terminal domain of ligase-like"/>
    <property type="match status" value="1"/>
</dbReference>
<dbReference type="Gene3D" id="3.30.559.10">
    <property type="entry name" value="Chloramphenicol acetyltransferase-like domain"/>
    <property type="match status" value="1"/>
</dbReference>
<keyword evidence="1" id="KW-0596">Phosphopantetheine</keyword>
<reference evidence="5 6" key="1">
    <citation type="journal article" date="2016" name="Nat. Commun.">
        <title>Ectomycorrhizal ecology is imprinted in the genome of the dominant symbiotic fungus Cenococcum geophilum.</title>
        <authorList>
            <consortium name="DOE Joint Genome Institute"/>
            <person name="Peter M."/>
            <person name="Kohler A."/>
            <person name="Ohm R.A."/>
            <person name="Kuo A."/>
            <person name="Krutzmann J."/>
            <person name="Morin E."/>
            <person name="Arend M."/>
            <person name="Barry K.W."/>
            <person name="Binder M."/>
            <person name="Choi C."/>
            <person name="Clum A."/>
            <person name="Copeland A."/>
            <person name="Grisel N."/>
            <person name="Haridas S."/>
            <person name="Kipfer T."/>
            <person name="LaButti K."/>
            <person name="Lindquist E."/>
            <person name="Lipzen A."/>
            <person name="Maire R."/>
            <person name="Meier B."/>
            <person name="Mihaltcheva S."/>
            <person name="Molinier V."/>
            <person name="Murat C."/>
            <person name="Poggeler S."/>
            <person name="Quandt C.A."/>
            <person name="Sperisen C."/>
            <person name="Tritt A."/>
            <person name="Tisserant E."/>
            <person name="Crous P.W."/>
            <person name="Henrissat B."/>
            <person name="Nehls U."/>
            <person name="Egli S."/>
            <person name="Spatafora J.W."/>
            <person name="Grigoriev I.V."/>
            <person name="Martin F.M."/>
        </authorList>
    </citation>
    <scope>NUCLEOTIDE SEQUENCE [LARGE SCALE GENOMIC DNA]</scope>
    <source>
        <strain evidence="5 6">CBS 207.34</strain>
    </source>
</reference>
<evidence type="ECO:0000256" key="3">
    <source>
        <dbReference type="SAM" id="MobiDB-lite"/>
    </source>
</evidence>
<evidence type="ECO:0000256" key="1">
    <source>
        <dbReference type="ARBA" id="ARBA00022450"/>
    </source>
</evidence>
<dbReference type="Pfam" id="PF00550">
    <property type="entry name" value="PP-binding"/>
    <property type="match status" value="1"/>
</dbReference>
<dbReference type="Pfam" id="PF13193">
    <property type="entry name" value="AMP-binding_C"/>
    <property type="match status" value="1"/>
</dbReference>
<feature type="region of interest" description="Disordered" evidence="3">
    <location>
        <begin position="776"/>
        <end position="797"/>
    </location>
</feature>
<dbReference type="CDD" id="cd04433">
    <property type="entry name" value="AFD_class_I"/>
    <property type="match status" value="1"/>
</dbReference>
<dbReference type="GO" id="GO:0006631">
    <property type="term" value="P:fatty acid metabolic process"/>
    <property type="evidence" value="ECO:0007669"/>
    <property type="project" value="TreeGrafter"/>
</dbReference>
<accession>A0A8E2JSG4</accession>
<dbReference type="EMBL" id="KV749794">
    <property type="protein sequence ID" value="OCL07742.1"/>
    <property type="molecule type" value="Genomic_DNA"/>
</dbReference>
<dbReference type="InterPro" id="IPR036736">
    <property type="entry name" value="ACP-like_sf"/>
</dbReference>
<dbReference type="Pfam" id="PF00501">
    <property type="entry name" value="AMP-binding"/>
    <property type="match status" value="1"/>
</dbReference>
<dbReference type="InterPro" id="IPR020845">
    <property type="entry name" value="AMP-binding_CS"/>
</dbReference>
<feature type="domain" description="Carrier" evidence="4">
    <location>
        <begin position="583"/>
        <end position="659"/>
    </location>
</feature>
<sequence length="1049" mass="114093">MGSWPNPSAQLAQEYGADLEDPLPTSLELFSESARGHADNLAVISMHQTEDILNSLHSSKQGHIQWTYADLKNGADILSQRLVELGFQKESPIIAVLPNQAEWALFSWTATVLKTTFVPLNPAFITNAAEAEHVLGTVGPGVLIVNDQKGAADIQRVIPARVAECPLRIICSTESNSNLSGWTSLKSLFSKEESAHKPSFEHISLRNSLQHPFILFTSGTTSLPKACPISEVNHCSGSLGCKEVCGFESNHRLAQLLPSNHAFAINLSFGFWFSGGTVVYPSPSFSPMSALEAVELAHCTHMAAVPSILQAITAHPSLPKRNLESLDTIITGGAIAPPELVQAAHDPKILGVKNVVICFGMTEAHSILFWDSKRDGSPLLGNKVRTGRPARGVRVRICKPGSREPVMRGEAGELHHGGPQVAAGYHDADSSMFYKDPSGEFWWMASGDQAVMDEDGILQILGRYKDLIIRGGENISPATIETVLNNVNGINSQVVGVPDEVAGEVPIAVIKTADGNHVTKQELLKLVLHKLGSRYSLKAILHLRDDLNLQNYPSTASGKPKKGEIARLVREYLDAAPLIPEGSSGTSTTTQLINIWAGLSGHSADFLDSALSADDFADSLMIMQFIYSVRKILGKQITAEDLKTHRTISEQAKLIDSCSKLSDTVTRRSRREGPPGVKDMVHTGGDNRVADETRRAVQGVIEPMGLSWDVDVEDVWPVYDFGQVMLRRLRPQSWNHRHAYATSQANCEELRAALEACLENHPMLRTVGVQLDESVRRDPTTASIPNEADTNPSHGTDLLTSGTTVHVIIRPTKRWFNQSITEGLEVEKPEDLATLALNDPVLDFGAYPGPLVRFIIAKIRSTGTAGLVFQGNHSAFDALSTFWIDDLSQVLAHGPASLEEHVNYKDFADAYYLNRDGPSSRESSAFHAARLEGLHKITALWPPQRAPEWFKGDDTNFHHSDGRAGKPNERIPLDGAAKLGVDGITRLARFPALPTLKATHNIPASTLLKAACALFNAAQTRSSSALFAHYDAARTWPFATDPAALPPPL</sequence>
<dbReference type="PANTHER" id="PTHR43201">
    <property type="entry name" value="ACYL-COA SYNTHETASE"/>
    <property type="match status" value="1"/>
</dbReference>
<dbReference type="InterPro" id="IPR000873">
    <property type="entry name" value="AMP-dep_synth/lig_dom"/>
</dbReference>
<dbReference type="InterPro" id="IPR042099">
    <property type="entry name" value="ANL_N_sf"/>
</dbReference>
<feature type="compositionally biased region" description="Polar residues" evidence="3">
    <location>
        <begin position="780"/>
        <end position="797"/>
    </location>
</feature>
<dbReference type="SUPFAM" id="SSF52777">
    <property type="entry name" value="CoA-dependent acyltransferases"/>
    <property type="match status" value="1"/>
</dbReference>
<dbReference type="PROSITE" id="PS00455">
    <property type="entry name" value="AMP_BINDING"/>
    <property type="match status" value="1"/>
</dbReference>
<dbReference type="InterPro" id="IPR045851">
    <property type="entry name" value="AMP-bd_C_sf"/>
</dbReference>
<organism evidence="5 6">
    <name type="scientific">Glonium stellatum</name>
    <dbReference type="NCBI Taxonomy" id="574774"/>
    <lineage>
        <taxon>Eukaryota</taxon>
        <taxon>Fungi</taxon>
        <taxon>Dikarya</taxon>
        <taxon>Ascomycota</taxon>
        <taxon>Pezizomycotina</taxon>
        <taxon>Dothideomycetes</taxon>
        <taxon>Pleosporomycetidae</taxon>
        <taxon>Gloniales</taxon>
        <taxon>Gloniaceae</taxon>
        <taxon>Glonium</taxon>
    </lineage>
</organism>
<evidence type="ECO:0000313" key="5">
    <source>
        <dbReference type="EMBL" id="OCL07742.1"/>
    </source>
</evidence>
<dbReference type="SUPFAM" id="SSF56801">
    <property type="entry name" value="Acetyl-CoA synthetase-like"/>
    <property type="match status" value="1"/>
</dbReference>